<dbReference type="EMBL" id="NAJN01000312">
    <property type="protein sequence ID" value="TKA75132.1"/>
    <property type="molecule type" value="Genomic_DNA"/>
</dbReference>
<sequence>MANKSFLITNVRIFTGEEFIERGYVHVQDGKIAAFDAGEASSSPNTPVLNRPNHTLLPGFIDAHIHADGGNTASIEQSLSFGVTTVCDMHNEHVNVKKLQKLAAADSSKDTYADFKSCGIAATIDGGWPEPVVTAHDKSEETRAAIKTWPKLSQPSEAAPFVEEQVAVGASYIKLMHESGSGLSHNFPLPSLELQSALVEAAHAHHLLAVAHALTLKGTLEVLRCGVDGLTHTFFDAPPTDEIVALYKRNNAHCNPTLGAVGSLTTEGQALQQQYADDPLAKRLLLSPRARDNLCACMAMGKAGGNVANAYDSVRKLHAAGVPIVVGSDAAGPALGTAYGLSLHMEMRLLVRETGMRPLDVLKGATSLTAARFGFKDRGVIETGRKADLVLVEGDVEEFLQGKVGTGLVLPVRGVWRDGVVAKVWKNVMES</sequence>
<proteinExistence type="predicted"/>
<reference evidence="2 3" key="1">
    <citation type="submission" date="2017-03" db="EMBL/GenBank/DDBJ databases">
        <title>Genomes of endolithic fungi from Antarctica.</title>
        <authorList>
            <person name="Coleine C."/>
            <person name="Masonjones S."/>
            <person name="Stajich J.E."/>
        </authorList>
    </citation>
    <scope>NUCLEOTIDE SEQUENCE [LARGE SCALE GENOMIC DNA]</scope>
    <source>
        <strain evidence="2 3">CCFEE 5187</strain>
    </source>
</reference>
<evidence type="ECO:0000259" key="1">
    <source>
        <dbReference type="Pfam" id="PF01979"/>
    </source>
</evidence>
<dbReference type="STRING" id="331657.A0A4U0XE86"/>
<dbReference type="InterPro" id="IPR006680">
    <property type="entry name" value="Amidohydro-rel"/>
</dbReference>
<evidence type="ECO:0000313" key="3">
    <source>
        <dbReference type="Proteomes" id="UP000308768"/>
    </source>
</evidence>
<dbReference type="Pfam" id="PF01979">
    <property type="entry name" value="Amidohydro_1"/>
    <property type="match status" value="1"/>
</dbReference>
<dbReference type="Gene3D" id="1.20.58.520">
    <property type="entry name" value="Amidohydrolase"/>
    <property type="match status" value="1"/>
</dbReference>
<dbReference type="Gene3D" id="3.30.110.90">
    <property type="entry name" value="Amidohydrolase"/>
    <property type="match status" value="1"/>
</dbReference>
<evidence type="ECO:0000313" key="2">
    <source>
        <dbReference type="EMBL" id="TKA75132.1"/>
    </source>
</evidence>
<dbReference type="InterPro" id="IPR032466">
    <property type="entry name" value="Metal_Hydrolase"/>
</dbReference>
<dbReference type="AlphaFoldDB" id="A0A4U0XE86"/>
<dbReference type="SUPFAM" id="SSF51556">
    <property type="entry name" value="Metallo-dependent hydrolases"/>
    <property type="match status" value="1"/>
</dbReference>
<dbReference type="PANTHER" id="PTHR43135:SF3">
    <property type="entry name" value="ALPHA-D-RIBOSE 1-METHYLPHOSPHONATE 5-TRIPHOSPHATE DIPHOSPHATASE"/>
    <property type="match status" value="1"/>
</dbReference>
<dbReference type="Proteomes" id="UP000308768">
    <property type="component" value="Unassembled WGS sequence"/>
</dbReference>
<dbReference type="Gene3D" id="3.40.50.10910">
    <property type="entry name" value="Amidohydrolase"/>
    <property type="match status" value="1"/>
</dbReference>
<dbReference type="InterPro" id="IPR011059">
    <property type="entry name" value="Metal-dep_hydrolase_composite"/>
</dbReference>
<dbReference type="InterPro" id="IPR051781">
    <property type="entry name" value="Metallo-dep_Hydrolase"/>
</dbReference>
<dbReference type="OrthoDB" id="5595695at2759"/>
<dbReference type="GO" id="GO:0016810">
    <property type="term" value="F:hydrolase activity, acting on carbon-nitrogen (but not peptide) bonds"/>
    <property type="evidence" value="ECO:0007669"/>
    <property type="project" value="InterPro"/>
</dbReference>
<dbReference type="Gene3D" id="2.30.40.10">
    <property type="entry name" value="Urease, subunit C, domain 1"/>
    <property type="match status" value="1"/>
</dbReference>
<keyword evidence="3" id="KW-1185">Reference proteome</keyword>
<comment type="caution">
    <text evidence="2">The sequence shown here is derived from an EMBL/GenBank/DDBJ whole genome shotgun (WGS) entry which is preliminary data.</text>
</comment>
<organism evidence="2 3">
    <name type="scientific">Cryomyces minteri</name>
    <dbReference type="NCBI Taxonomy" id="331657"/>
    <lineage>
        <taxon>Eukaryota</taxon>
        <taxon>Fungi</taxon>
        <taxon>Dikarya</taxon>
        <taxon>Ascomycota</taxon>
        <taxon>Pezizomycotina</taxon>
        <taxon>Dothideomycetes</taxon>
        <taxon>Dothideomycetes incertae sedis</taxon>
        <taxon>Cryomyces</taxon>
    </lineage>
</organism>
<dbReference type="PANTHER" id="PTHR43135">
    <property type="entry name" value="ALPHA-D-RIBOSE 1-METHYLPHOSPHONATE 5-TRIPHOSPHATE DIPHOSPHATASE"/>
    <property type="match status" value="1"/>
</dbReference>
<gene>
    <name evidence="2" type="ORF">B0A49_04573</name>
</gene>
<protein>
    <recommendedName>
        <fullName evidence="1">Amidohydrolase-related domain-containing protein</fullName>
    </recommendedName>
</protein>
<feature type="domain" description="Amidohydrolase-related" evidence="1">
    <location>
        <begin position="55"/>
        <end position="427"/>
    </location>
</feature>
<accession>A0A4U0XE86</accession>
<name>A0A4U0XE86_9PEZI</name>
<dbReference type="SUPFAM" id="SSF51338">
    <property type="entry name" value="Composite domain of metallo-dependent hydrolases"/>
    <property type="match status" value="1"/>
</dbReference>